<organism evidence="1 2">
    <name type="scientific">Magnetospirillum fulvum</name>
    <name type="common">Rhodospirillum fulvum</name>
    <dbReference type="NCBI Taxonomy" id="1082"/>
    <lineage>
        <taxon>Bacteria</taxon>
        <taxon>Pseudomonadati</taxon>
        <taxon>Pseudomonadota</taxon>
        <taxon>Alphaproteobacteria</taxon>
        <taxon>Rhodospirillales</taxon>
        <taxon>Rhodospirillaceae</taxon>
        <taxon>Magnetospirillum</taxon>
    </lineage>
</organism>
<dbReference type="OrthoDB" id="5430637at2"/>
<dbReference type="Proteomes" id="UP000182983">
    <property type="component" value="Unassembled WGS sequence"/>
</dbReference>
<keyword evidence="2" id="KW-1185">Reference proteome</keyword>
<proteinExistence type="predicted"/>
<dbReference type="RefSeq" id="WP_074769719.1">
    <property type="nucleotide sequence ID" value="NZ_FNWO01000013.1"/>
</dbReference>
<accession>A0A1H6J4I1</accession>
<sequence length="460" mass="51233">MTNERRLFLPIEVKTRELSAKLALALRAVDRGWTVYLGWSGAIQSLAAHSYSGVYLEKNLHPARANLFDRLRRAGHALLALEEEGLAVLNYDWYVTKNIRFDMLERIDRFLSWGDMEAEAICRRHPTLAERVVITGNPRADLMRPEYSQVILQEGAGYRQKYGRYVLVVSSFSRVNLINGTLDDFARNISKRVSLGPEETAFLRQSLDHTNAIFQAFKNLIPGLATAFPDTPIVVRPHPAENQKTWSQYASNFNNVHVIPDGTATGWIAGATAMIHNGCTTAIEGTLLGTVPIAYRPVVSDRFDVPLPNELSEQALSLESAIELTDKRLKGYGPELSPDHQALLKRAVACTDGRSACDRILDCAEDVHPTSTGRDSLGKFYLENIENRILQTINTGLLTAKSAVKIALGKADGFPSNYSQQKFPGLSKQDIDTLIESFPATMRPRLRITRLAPHCFRLSA</sequence>
<dbReference type="EMBL" id="FNWO01000013">
    <property type="protein sequence ID" value="SEH53807.1"/>
    <property type="molecule type" value="Genomic_DNA"/>
</dbReference>
<dbReference type="AlphaFoldDB" id="A0A1H6J4I1"/>
<reference evidence="2" key="1">
    <citation type="submission" date="2016-10" db="EMBL/GenBank/DDBJ databases">
        <authorList>
            <person name="Varghese N."/>
            <person name="Submissions S."/>
        </authorList>
    </citation>
    <scope>NUCLEOTIDE SEQUENCE [LARGE SCALE GENOMIC DNA]</scope>
    <source>
        <strain evidence="2">DSM 13234</strain>
    </source>
</reference>
<evidence type="ECO:0000313" key="2">
    <source>
        <dbReference type="Proteomes" id="UP000182983"/>
    </source>
</evidence>
<dbReference type="NCBIfam" id="TIGR04396">
    <property type="entry name" value="surf_polysacc"/>
    <property type="match status" value="1"/>
</dbReference>
<name>A0A1H6J4I1_MAGFU</name>
<evidence type="ECO:0000313" key="1">
    <source>
        <dbReference type="EMBL" id="SEH53807.1"/>
    </source>
</evidence>
<protein>
    <submittedName>
        <fullName evidence="1">Surface carbohydrate biosynthesis protein</fullName>
    </submittedName>
</protein>
<gene>
    <name evidence="1" type="ORF">SAMN04244559_02848</name>
</gene>
<dbReference type="InterPro" id="IPR030906">
    <property type="entry name" value="Surf_polysacc"/>
</dbReference>